<dbReference type="PANTHER" id="PTHR43788:SF8">
    <property type="entry name" value="DNA-BINDING PROTEIN SMUBP-2"/>
    <property type="match status" value="1"/>
</dbReference>
<keyword evidence="11" id="KW-1185">Reference proteome</keyword>
<dbReference type="HOGENOM" id="CLU_000788_0_0_11"/>
<dbReference type="SUPFAM" id="SSF52540">
    <property type="entry name" value="P-loop containing nucleoside triphosphate hydrolases"/>
    <property type="match status" value="1"/>
</dbReference>
<evidence type="ECO:0000259" key="8">
    <source>
        <dbReference type="Pfam" id="PF13087"/>
    </source>
</evidence>
<dbReference type="Pfam" id="PF13087">
    <property type="entry name" value="AAA_12"/>
    <property type="match status" value="1"/>
</dbReference>
<dbReference type="InterPro" id="IPR050534">
    <property type="entry name" value="Coronavir_polyprotein_1ab"/>
</dbReference>
<feature type="domain" description="DNA2/NAM7 helicase helicase" evidence="7">
    <location>
        <begin position="572"/>
        <end position="643"/>
    </location>
</feature>
<keyword evidence="4" id="KW-0347">Helicase</keyword>
<dbReference type="InterPro" id="IPR041677">
    <property type="entry name" value="DNA2/NAM7_AAA_11"/>
</dbReference>
<feature type="domain" description="DNA2/NAM7 helicase-like C-terminal" evidence="8">
    <location>
        <begin position="1278"/>
        <end position="1475"/>
    </location>
</feature>
<dbReference type="EMBL" id="CM001440">
    <property type="protein sequence ID" value="EHR61021.1"/>
    <property type="molecule type" value="Genomic_DNA"/>
</dbReference>
<dbReference type="eggNOG" id="COG1112">
    <property type="taxonomic scope" value="Bacteria"/>
</dbReference>
<evidence type="ECO:0000313" key="10">
    <source>
        <dbReference type="EMBL" id="EHR61021.1"/>
    </source>
</evidence>
<evidence type="ECO:0000256" key="4">
    <source>
        <dbReference type="ARBA" id="ARBA00022806"/>
    </source>
</evidence>
<feature type="region of interest" description="Disordered" evidence="6">
    <location>
        <begin position="1624"/>
        <end position="1648"/>
    </location>
</feature>
<dbReference type="Proteomes" id="UP000002791">
    <property type="component" value="Chromosome"/>
</dbReference>
<dbReference type="STRING" id="882082.SaccyDRAFT_2131"/>
<feature type="compositionally biased region" description="Basic and acidic residues" evidence="6">
    <location>
        <begin position="1717"/>
        <end position="1726"/>
    </location>
</feature>
<accession>H5XMP2</accession>
<keyword evidence="5" id="KW-0067">ATP-binding</keyword>
<dbReference type="InterPro" id="IPR027417">
    <property type="entry name" value="P-loop_NTPase"/>
</dbReference>
<dbReference type="InterPro" id="IPR047187">
    <property type="entry name" value="SF1_C_Upf1"/>
</dbReference>
<dbReference type="Pfam" id="PF13086">
    <property type="entry name" value="AAA_11"/>
    <property type="match status" value="1"/>
</dbReference>
<evidence type="ECO:0000313" key="11">
    <source>
        <dbReference type="Proteomes" id="UP000002791"/>
    </source>
</evidence>
<comment type="similarity">
    <text evidence="1">Belongs to the DNA2/NAM7 helicase family.</text>
</comment>
<dbReference type="GO" id="GO:0016787">
    <property type="term" value="F:hydrolase activity"/>
    <property type="evidence" value="ECO:0007669"/>
    <property type="project" value="UniProtKB-KW"/>
</dbReference>
<keyword evidence="3" id="KW-0378">Hydrolase</keyword>
<evidence type="ECO:0000259" key="9">
    <source>
        <dbReference type="Pfam" id="PF18741"/>
    </source>
</evidence>
<evidence type="ECO:0000256" key="6">
    <source>
        <dbReference type="SAM" id="MobiDB-lite"/>
    </source>
</evidence>
<name>H5XMP2_9PSEU</name>
<dbReference type="InterPro" id="IPR025103">
    <property type="entry name" value="DUF4011"/>
</dbReference>
<dbReference type="RefSeq" id="WP_005455987.1">
    <property type="nucleotide sequence ID" value="NZ_CM001440.1"/>
</dbReference>
<evidence type="ECO:0000256" key="2">
    <source>
        <dbReference type="ARBA" id="ARBA00022741"/>
    </source>
</evidence>
<evidence type="ECO:0000259" key="7">
    <source>
        <dbReference type="Pfam" id="PF13086"/>
    </source>
</evidence>
<dbReference type="PANTHER" id="PTHR43788">
    <property type="entry name" value="DNA2/NAM7 HELICASE FAMILY MEMBER"/>
    <property type="match status" value="1"/>
</dbReference>
<evidence type="ECO:0000256" key="5">
    <source>
        <dbReference type="ARBA" id="ARBA00022840"/>
    </source>
</evidence>
<organism evidence="10 11">
    <name type="scientific">Saccharomonospora cyanea NA-134</name>
    <dbReference type="NCBI Taxonomy" id="882082"/>
    <lineage>
        <taxon>Bacteria</taxon>
        <taxon>Bacillati</taxon>
        <taxon>Actinomycetota</taxon>
        <taxon>Actinomycetes</taxon>
        <taxon>Pseudonocardiales</taxon>
        <taxon>Pseudonocardiaceae</taxon>
        <taxon>Saccharomonospora</taxon>
    </lineage>
</organism>
<reference evidence="10 11" key="1">
    <citation type="submission" date="2011-11" db="EMBL/GenBank/DDBJ databases">
        <title>The Noncontiguous Finished sequence of Saccharomonospora cyanea NA-134.</title>
        <authorList>
            <consortium name="US DOE Joint Genome Institute"/>
            <person name="Lucas S."/>
            <person name="Han J."/>
            <person name="Lapidus A."/>
            <person name="Cheng J.-F."/>
            <person name="Goodwin L."/>
            <person name="Pitluck S."/>
            <person name="Peters L."/>
            <person name="Ovchinnikova G."/>
            <person name="Lu M."/>
            <person name="Detter J.C."/>
            <person name="Han C."/>
            <person name="Tapia R."/>
            <person name="Land M."/>
            <person name="Hauser L."/>
            <person name="Kyrpides N."/>
            <person name="Ivanova N."/>
            <person name="Pagani I."/>
            <person name="Brambilla E.-M."/>
            <person name="Klenk H.-P."/>
            <person name="Woyke T."/>
        </authorList>
    </citation>
    <scope>NUCLEOTIDE SEQUENCE [LARGE SCALE GENOMIC DNA]</scope>
    <source>
        <strain evidence="10 11">NA-134</strain>
    </source>
</reference>
<dbReference type="eggNOG" id="COG0507">
    <property type="taxonomic scope" value="Bacteria"/>
</dbReference>
<evidence type="ECO:0000256" key="1">
    <source>
        <dbReference type="ARBA" id="ARBA00007913"/>
    </source>
</evidence>
<evidence type="ECO:0008006" key="12">
    <source>
        <dbReference type="Google" id="ProtNLM"/>
    </source>
</evidence>
<dbReference type="OrthoDB" id="3197455at2"/>
<dbReference type="InterPro" id="IPR049468">
    <property type="entry name" value="Restrct_endonuc-II-like_dom"/>
</dbReference>
<dbReference type="Pfam" id="PF13195">
    <property type="entry name" value="DUF4011"/>
    <property type="match status" value="1"/>
</dbReference>
<protein>
    <recommendedName>
        <fullName evidence="12">DNA/RNA helicase, superfamily I</fullName>
    </recommendedName>
</protein>
<dbReference type="CDD" id="cd18808">
    <property type="entry name" value="SF1_C_Upf1"/>
    <property type="match status" value="1"/>
</dbReference>
<dbReference type="Gene3D" id="3.40.50.300">
    <property type="entry name" value="P-loop containing nucleotide triphosphate hydrolases"/>
    <property type="match status" value="3"/>
</dbReference>
<dbReference type="GO" id="GO:0043139">
    <property type="term" value="F:5'-3' DNA helicase activity"/>
    <property type="evidence" value="ECO:0007669"/>
    <property type="project" value="TreeGrafter"/>
</dbReference>
<feature type="domain" description="Restriction endonuclease type II-like" evidence="9">
    <location>
        <begin position="1525"/>
        <end position="1620"/>
    </location>
</feature>
<evidence type="ECO:0000256" key="3">
    <source>
        <dbReference type="ARBA" id="ARBA00022801"/>
    </source>
</evidence>
<sequence length="1912" mass="210987">MRWRRSSSAGPSLSTWIASTPRVLAHNEWFNSPTLYDSIAAFVQPNTSSVGRVLRSARELLERETGSSSIQGYQAGPERAALIGGAVYEALRQHRISYVSTQASFERTGQKVRTTSAVLREQLGNCLDLSVTYAACLEAAGLHPLVFIVSGHAFAGFFLDEERLPETVSLDANHMTNLVEARRAIAVELTGVGPGRDSMSFADAVAAADAHFRADDHTLLGMVDIALAHRNGVKALPSQDRLRADEPDIEQPPARTTLALPAELLRSGALRGEENLAVRGGDDGAPERIKQWRKALLDLSLRNPLLKLPRTGKGVDLHVPVSALPVLDDLVHAGKPVRLVPEDHIGGVDRMRRVSRAQELPDDVLAEELRRDHRIHVAVSDHRYVTKMRALQREARTLQQETGSNYLYLTLGTLVHPGPSGEAHAPLFLLPVRIDGGTGHKPYTIVIDGDEIATPNYCLIEWLRVRHGVRIPELENPILDEDGIDIDRSLEAIRTSLVENNLHYRIDERASLRLLQFSTFQMWRDLTDHWQRFLDNPVVRHLVEKPGHAFVDPVAGEDSFDEGRLHLPIAADGSQQRAIVMAAQGRSFVLEGPPGTGKSQTITNLIAHAMAQGRTVLFVAEKQAALDVVKRRLAANGLGDFCLDLHGRKQSLASIKAQLRTARARTARFDEHGWNATEAAFRRSFTRLRGYPAKLHSPNAAGMSVWSAYAASTVHSEGPVADVPTAFFALDDERRSQTETAARALPTAAESARLRSHHPWAISGLRDVSGVSVAELVQAAEDLAAAQQRFHELPPQLRDRLAALPRPQYAGAALPTARLSASGRLPGPQDTAAAAVPGWDDMVATLLSDIDRFRLDHARVLATFRPELFVHADLPTLAAEAADADKGLFGRKKRKQALTERLSPYLVAGAELDPDRVVPVMAEVMAAREAAAWLYQRAHSVAGLSLPLDWTPVLPNAVTAVHERRDALITARTLRADMPGLWQALGSLGTATPVEVLERFVSAWGRWLLLLNVSDEEFALWSEGRGWAHAWETDGAVWLGELRQQGLLPLQRWGTLLAHTDVLARCGLHEFRERVLRGTLPAAELELAYLRGVARSALQERLDGNGLRFFDGEDHEHHVREYLRLGGELRTLLPERMATEIVSRRPRLEENARDRGGEFLRHLKPSRRGGRNHLSFRQLLAKYPDTVTALTPCFLMSPASVATFLEPGAIEFDLVVFDEASQIRVAQAIGAMGRARSVVVVGDSKQMPPTSVMEAGHGDLDDDAPTDDDTTAALADLESILEECVESGLPQEWLTWHYRSTDETLITFSNHHYYEGKLHSLPAPGGPEDAAVTWRRVDGVFDRGKRGTRTNRIEAEAVVDQIGHLLAGQNTGKKKQSIGVVTFNVQQRDLILNLLEESSDPRVQAALAREDEPLFVKNLENVQGDERDVVLFSLAFSLDDNGKLPLNFGPLTRAGGERRLNVAVTRARQRVILFSSFDPKDIDLSRTNATGTRHLRAYLDLAAHGFDQLGQPQSHDTPGGERVLDEVAQTLRSRGYRVATHFGLSQFTVDLAVREPGSDRWQVAALLDGPAWASKPTVADRDAAPQLLGKLMRWPATVRIWLPEWIRNQDAVLDKIERAIKEASAAQARTDTADTGAETPRETEQPTRILAPIHRDAEKASPGPQQHEAEVIEEADETEAVKGIVALPEADAGTGFIANQATTVRPRPLSPSTGSDPRSRDDESMREAAAPVDGPAPFVPFKPEIVGSKEDFEALPHDKRVRRLVADLFIEITRFEGPVEIGRLANAVVRSFDFSRVRQNREQEALVCLPRSLRKRKSGLGVFVWPPHLDPDTWCGYRVTQRPGDRKVGEIAPEEITNAMREVLTSEQPTTEEKLFRATLELLGHRSLTQQAHDVLSKALKFGVREGRLPTE</sequence>
<gene>
    <name evidence="10" type="ORF">SaccyDRAFT_2131</name>
</gene>
<proteinExistence type="inferred from homology"/>
<dbReference type="InterPro" id="IPR041679">
    <property type="entry name" value="DNA2/NAM7-like_C"/>
</dbReference>
<feature type="region of interest" description="Disordered" evidence="6">
    <location>
        <begin position="1699"/>
        <end position="1737"/>
    </location>
</feature>
<keyword evidence="2" id="KW-0547">Nucleotide-binding</keyword>
<dbReference type="GO" id="GO:0005524">
    <property type="term" value="F:ATP binding"/>
    <property type="evidence" value="ECO:0007669"/>
    <property type="project" value="UniProtKB-KW"/>
</dbReference>
<dbReference type="Pfam" id="PF18741">
    <property type="entry name" value="MTES_1575"/>
    <property type="match status" value="1"/>
</dbReference>